<dbReference type="GO" id="GO:0005730">
    <property type="term" value="C:nucleolus"/>
    <property type="evidence" value="ECO:0007669"/>
    <property type="project" value="UniProtKB-SubCell"/>
</dbReference>
<dbReference type="Proteomes" id="UP001181693">
    <property type="component" value="Unassembled WGS sequence"/>
</dbReference>
<protein>
    <recommendedName>
        <fullName evidence="8">DNA-directed RNA polymerase I subunit RPA49</fullName>
    </recommendedName>
</protein>
<organism evidence="6 7">
    <name type="scientific">Pyxicephalus adspersus</name>
    <name type="common">African bullfrog</name>
    <dbReference type="NCBI Taxonomy" id="30357"/>
    <lineage>
        <taxon>Eukaryota</taxon>
        <taxon>Metazoa</taxon>
        <taxon>Chordata</taxon>
        <taxon>Craniata</taxon>
        <taxon>Vertebrata</taxon>
        <taxon>Euteleostomi</taxon>
        <taxon>Amphibia</taxon>
        <taxon>Batrachia</taxon>
        <taxon>Anura</taxon>
        <taxon>Neobatrachia</taxon>
        <taxon>Ranoidea</taxon>
        <taxon>Pyxicephalidae</taxon>
        <taxon>Pyxicephalinae</taxon>
        <taxon>Pyxicephalus</taxon>
    </lineage>
</organism>
<proteinExistence type="inferred from homology"/>
<dbReference type="AlphaFoldDB" id="A0AAV3ANY9"/>
<evidence type="ECO:0000313" key="6">
    <source>
        <dbReference type="EMBL" id="DBA28239.1"/>
    </source>
</evidence>
<evidence type="ECO:0000256" key="4">
    <source>
        <dbReference type="ARBA" id="ARBA00023163"/>
    </source>
</evidence>
<evidence type="ECO:0000256" key="1">
    <source>
        <dbReference type="ARBA" id="ARBA00004604"/>
    </source>
</evidence>
<keyword evidence="3" id="KW-0240">DNA-directed RNA polymerase</keyword>
<name>A0AAV3ANY9_PYXAD</name>
<comment type="subcellular location">
    <subcellularLocation>
        <location evidence="1">Nucleus</location>
        <location evidence="1">Nucleolus</location>
    </subcellularLocation>
</comment>
<dbReference type="GO" id="GO:0000428">
    <property type="term" value="C:DNA-directed RNA polymerase complex"/>
    <property type="evidence" value="ECO:0007669"/>
    <property type="project" value="UniProtKB-KW"/>
</dbReference>
<keyword evidence="5" id="KW-0539">Nucleus</keyword>
<dbReference type="Pfam" id="PF06870">
    <property type="entry name" value="RNA_pol_I_A49"/>
    <property type="match status" value="1"/>
</dbReference>
<reference evidence="6" key="1">
    <citation type="thesis" date="2020" institute="ProQuest LLC" country="789 East Eisenhower Parkway, Ann Arbor, MI, USA">
        <title>Comparative Genomics and Chromosome Evolution.</title>
        <authorList>
            <person name="Mudd A.B."/>
        </authorList>
    </citation>
    <scope>NUCLEOTIDE SEQUENCE</scope>
    <source>
        <strain evidence="6">1538</strain>
        <tissue evidence="6">Blood</tissue>
    </source>
</reference>
<evidence type="ECO:0000256" key="5">
    <source>
        <dbReference type="ARBA" id="ARBA00023242"/>
    </source>
</evidence>
<evidence type="ECO:0000256" key="3">
    <source>
        <dbReference type="ARBA" id="ARBA00022478"/>
    </source>
</evidence>
<dbReference type="PANTHER" id="PTHR14440">
    <property type="entry name" value="DNA-DIRECTED RNA POLYMERASE I SUBUNIT RPA49"/>
    <property type="match status" value="1"/>
</dbReference>
<dbReference type="GO" id="GO:0006351">
    <property type="term" value="P:DNA-templated transcription"/>
    <property type="evidence" value="ECO:0007669"/>
    <property type="project" value="InterPro"/>
</dbReference>
<dbReference type="EMBL" id="DYDO01000003">
    <property type="protein sequence ID" value="DBA28239.1"/>
    <property type="molecule type" value="Genomic_DNA"/>
</dbReference>
<dbReference type="GO" id="GO:0003677">
    <property type="term" value="F:DNA binding"/>
    <property type="evidence" value="ECO:0007669"/>
    <property type="project" value="InterPro"/>
</dbReference>
<sequence length="416" mass="47464">MASKAVWEYRGDPERAALLVQFSNGTIQNPKDVHFTLYENEDEKTPEAKRQRVLTADTDRLSYEGNNFSSETANGTPLCKYFVGVLNKATGKMEVYDAELIKMQPVLESDKKKENPSVDVPDIPTRTYREKVDALIEAFGTTKQKRALNSRKLNQVGSEILNKAMEKAAEDIIENKGRTELLNRAIAPKKELLLSVFMPPCNPNADKPENVYKFDDLISPVEYAALESVSTVFRKLTYEEILRMTEKKEHSSFILQELQDLELETDVDHQARVMWYLDNLIKFSQLKVVRRKDLISKGCPAVISGNLLKKFTVVVYKRGGLQNCISGSMKSKIVAYVLALALHISDFQVDLTCLQRDLQLTENRIVEIAKAMGLRISGRSMYTEVSFEENHKFATLRLPLTVHKYSTRIIRRKKML</sequence>
<comment type="caution">
    <text evidence="6">The sequence shown here is derived from an EMBL/GenBank/DDBJ whole genome shotgun (WGS) entry which is preliminary data.</text>
</comment>
<keyword evidence="4" id="KW-0804">Transcription</keyword>
<comment type="similarity">
    <text evidence="2">Belongs to the eukaryotic RPA49/POLR1E RNA polymerase subunit family.</text>
</comment>
<accession>A0AAV3ANY9</accession>
<evidence type="ECO:0008006" key="8">
    <source>
        <dbReference type="Google" id="ProtNLM"/>
    </source>
</evidence>
<evidence type="ECO:0000256" key="2">
    <source>
        <dbReference type="ARBA" id="ARBA00009430"/>
    </source>
</evidence>
<gene>
    <name evidence="6" type="ORF">GDO54_008632</name>
</gene>
<evidence type="ECO:0000313" key="7">
    <source>
        <dbReference type="Proteomes" id="UP001181693"/>
    </source>
</evidence>
<dbReference type="InterPro" id="IPR009668">
    <property type="entry name" value="RNA_pol-assoc_fac_A49-like"/>
</dbReference>
<keyword evidence="7" id="KW-1185">Reference proteome</keyword>